<protein>
    <submittedName>
        <fullName evidence="5">Transcriptional regulator</fullName>
    </submittedName>
</protein>
<name>A0A3A4AW14_9ACTN</name>
<dbReference type="PANTHER" id="PTHR43132">
    <property type="entry name" value="ARSENICAL RESISTANCE OPERON REPRESSOR ARSR-RELATED"/>
    <property type="match status" value="1"/>
</dbReference>
<dbReference type="GO" id="GO:0003677">
    <property type="term" value="F:DNA binding"/>
    <property type="evidence" value="ECO:0007669"/>
    <property type="project" value="UniProtKB-KW"/>
</dbReference>
<comment type="caution">
    <text evidence="5">The sequence shown here is derived from an EMBL/GenBank/DDBJ whole genome shotgun (WGS) entry which is preliminary data.</text>
</comment>
<dbReference type="InterPro" id="IPR036388">
    <property type="entry name" value="WH-like_DNA-bd_sf"/>
</dbReference>
<organism evidence="5 6">
    <name type="scientific">Bailinhaonella thermotolerans</name>
    <dbReference type="NCBI Taxonomy" id="1070861"/>
    <lineage>
        <taxon>Bacteria</taxon>
        <taxon>Bacillati</taxon>
        <taxon>Actinomycetota</taxon>
        <taxon>Actinomycetes</taxon>
        <taxon>Streptosporangiales</taxon>
        <taxon>Streptosporangiaceae</taxon>
        <taxon>Bailinhaonella</taxon>
    </lineage>
</organism>
<dbReference type="AlphaFoldDB" id="A0A3A4AW14"/>
<dbReference type="GO" id="GO:0003700">
    <property type="term" value="F:DNA-binding transcription factor activity"/>
    <property type="evidence" value="ECO:0007669"/>
    <property type="project" value="InterPro"/>
</dbReference>
<keyword evidence="1" id="KW-0805">Transcription regulation</keyword>
<evidence type="ECO:0000256" key="1">
    <source>
        <dbReference type="ARBA" id="ARBA00023015"/>
    </source>
</evidence>
<dbReference type="InterPro" id="IPR011991">
    <property type="entry name" value="ArsR-like_HTH"/>
</dbReference>
<evidence type="ECO:0000256" key="3">
    <source>
        <dbReference type="ARBA" id="ARBA00023163"/>
    </source>
</evidence>
<dbReference type="SUPFAM" id="SSF46785">
    <property type="entry name" value="Winged helix' DNA-binding domain"/>
    <property type="match status" value="1"/>
</dbReference>
<evidence type="ECO:0000313" key="5">
    <source>
        <dbReference type="EMBL" id="RJL30063.1"/>
    </source>
</evidence>
<keyword evidence="2" id="KW-0238">DNA-binding</keyword>
<keyword evidence="6" id="KW-1185">Reference proteome</keyword>
<accession>A0A3A4AW14</accession>
<reference evidence="5 6" key="1">
    <citation type="submission" date="2018-09" db="EMBL/GenBank/DDBJ databases">
        <title>YIM 75507 draft genome.</title>
        <authorList>
            <person name="Tang S."/>
            <person name="Feng Y."/>
        </authorList>
    </citation>
    <scope>NUCLEOTIDE SEQUENCE [LARGE SCALE GENOMIC DNA]</scope>
    <source>
        <strain evidence="5 6">YIM 75507</strain>
    </source>
</reference>
<sequence>MIRYELGVEDLASTRFAISPMEEVMCSLWVLHDPGRVAIHLPWRAAVLGRLDPADTRLLLTLVGDTLALPDFLTPRPATFETAFEDQLAVVRSTPLALVRRDILNTHAGGRFPEALDAVRHPDDGPVRDLLDSLCALLARYWDLALRPYWDRIRLALEADVTYRARRLATGGARLLFADMHPNLRWSDGVLHISRMLGRHHVTAAGRGLLLIPSVFTYKPVPPYSPDEPPSIAYPCRGAATLWHRDPGQDDPGLSALIGHPKARILHLLADPMTTGELARRLEVTPSAVSQHLRTLQATALVTSTRTGRHVLHHRTPLADQLTTHP</sequence>
<evidence type="ECO:0000259" key="4">
    <source>
        <dbReference type="SMART" id="SM00418"/>
    </source>
</evidence>
<dbReference type="InterPro" id="IPR051011">
    <property type="entry name" value="Metal_resp_trans_reg"/>
</dbReference>
<dbReference type="Gene3D" id="1.10.10.10">
    <property type="entry name" value="Winged helix-like DNA-binding domain superfamily/Winged helix DNA-binding domain"/>
    <property type="match status" value="1"/>
</dbReference>
<dbReference type="RefSeq" id="WP_119928842.1">
    <property type="nucleotide sequence ID" value="NZ_QZEY01000010.1"/>
</dbReference>
<dbReference type="InterPro" id="IPR036390">
    <property type="entry name" value="WH_DNA-bd_sf"/>
</dbReference>
<evidence type="ECO:0000313" key="6">
    <source>
        <dbReference type="Proteomes" id="UP000265768"/>
    </source>
</evidence>
<keyword evidence="3" id="KW-0804">Transcription</keyword>
<proteinExistence type="predicted"/>
<evidence type="ECO:0000256" key="2">
    <source>
        <dbReference type="ARBA" id="ARBA00023125"/>
    </source>
</evidence>
<dbReference type="CDD" id="cd00090">
    <property type="entry name" value="HTH_ARSR"/>
    <property type="match status" value="1"/>
</dbReference>
<dbReference type="Proteomes" id="UP000265768">
    <property type="component" value="Unassembled WGS sequence"/>
</dbReference>
<dbReference type="EMBL" id="QZEY01000010">
    <property type="protein sequence ID" value="RJL30063.1"/>
    <property type="molecule type" value="Genomic_DNA"/>
</dbReference>
<dbReference type="SMART" id="SM00418">
    <property type="entry name" value="HTH_ARSR"/>
    <property type="match status" value="1"/>
</dbReference>
<gene>
    <name evidence="5" type="ORF">D5H75_24345</name>
</gene>
<dbReference type="InterPro" id="IPR001845">
    <property type="entry name" value="HTH_ArsR_DNA-bd_dom"/>
</dbReference>
<dbReference type="Pfam" id="PF12840">
    <property type="entry name" value="HTH_20"/>
    <property type="match status" value="1"/>
</dbReference>
<dbReference type="OrthoDB" id="3460651at2"/>
<feature type="domain" description="HTH arsR-type" evidence="4">
    <location>
        <begin position="253"/>
        <end position="324"/>
    </location>
</feature>
<dbReference type="PANTHER" id="PTHR43132:SF8">
    <property type="entry name" value="HTH-TYPE TRANSCRIPTIONAL REGULATOR KMTR"/>
    <property type="match status" value="1"/>
</dbReference>